<sequence length="320" mass="35770">MEITDELYADLSKRIKAGEFLRKGATFASLPSFSEGASSACLPSLPEGADERMQSFYEDCKASRALDLKKIKALENEIQALKDEAKARMGRNDANEAIVEFNSALETDYDNYKAESEKTIATLKEALDDARKLSTDALDRNKKLLKEIERLRAKNETLSSFEAISYKRMPPPVHEESGKDDGSKAKAKIAKKIIKAGVDYASDITKVKTPEDGHMCMRLLDYMLEEGVKKELSHDKDTQYELGNMILGIIPNRDRAIEEMDARKVENEAKIVVSDGGIYNNEVNNQHVVPQNTGNVLPGEGMPQYKLEDMPQNNWGGDQQ</sequence>
<feature type="region of interest" description="Disordered" evidence="2">
    <location>
        <begin position="290"/>
        <end position="320"/>
    </location>
</feature>
<evidence type="ECO:0000256" key="1">
    <source>
        <dbReference type="SAM" id="Coils"/>
    </source>
</evidence>
<name>A0A6G1VMC8_9BACT</name>
<feature type="compositionally biased region" description="Polar residues" evidence="2">
    <location>
        <begin position="311"/>
        <end position="320"/>
    </location>
</feature>
<evidence type="ECO:0000256" key="2">
    <source>
        <dbReference type="SAM" id="MobiDB-lite"/>
    </source>
</evidence>
<dbReference type="RefSeq" id="WP_153089664.1">
    <property type="nucleotide sequence ID" value="NZ_VZAH01000094.1"/>
</dbReference>
<feature type="coiled-coil region" evidence="1">
    <location>
        <begin position="64"/>
        <end position="161"/>
    </location>
</feature>
<comment type="caution">
    <text evidence="3">The sequence shown here is derived from an EMBL/GenBank/DDBJ whole genome shotgun (WGS) entry which is preliminary data.</text>
</comment>
<evidence type="ECO:0000313" key="4">
    <source>
        <dbReference type="Proteomes" id="UP000477980"/>
    </source>
</evidence>
<accession>A0A6G1VMC8</accession>
<gene>
    <name evidence="3" type="ORF">F7D25_09865</name>
</gene>
<reference evidence="3 4" key="1">
    <citation type="submission" date="2019-09" db="EMBL/GenBank/DDBJ databases">
        <title>Distinct polysaccharide growth profiles of human intestinal Prevotella copri isolates.</title>
        <authorList>
            <person name="Fehlner-Peach H."/>
            <person name="Magnabosco C."/>
            <person name="Raghavan V."/>
            <person name="Scher J.U."/>
            <person name="Tett A."/>
            <person name="Cox L.M."/>
            <person name="Gottsegen C."/>
            <person name="Watters A."/>
            <person name="Wiltshire- Gordon J.D."/>
            <person name="Segata N."/>
            <person name="Bonneau R."/>
            <person name="Littman D.R."/>
        </authorList>
    </citation>
    <scope>NUCLEOTIDE SEQUENCE [LARGE SCALE GENOMIC DNA]</scope>
    <source>
        <strain evidence="4">iAA917</strain>
    </source>
</reference>
<protein>
    <submittedName>
        <fullName evidence="3">Uncharacterized protein</fullName>
    </submittedName>
</protein>
<keyword evidence="1" id="KW-0175">Coiled coil</keyword>
<dbReference type="EMBL" id="VZAH01000094">
    <property type="protein sequence ID" value="MQP14705.1"/>
    <property type="molecule type" value="Genomic_DNA"/>
</dbReference>
<organism evidence="3 4">
    <name type="scientific">Segatella copri</name>
    <dbReference type="NCBI Taxonomy" id="165179"/>
    <lineage>
        <taxon>Bacteria</taxon>
        <taxon>Pseudomonadati</taxon>
        <taxon>Bacteroidota</taxon>
        <taxon>Bacteroidia</taxon>
        <taxon>Bacteroidales</taxon>
        <taxon>Prevotellaceae</taxon>
        <taxon>Segatella</taxon>
    </lineage>
</organism>
<proteinExistence type="predicted"/>
<evidence type="ECO:0000313" key="3">
    <source>
        <dbReference type="EMBL" id="MQP14705.1"/>
    </source>
</evidence>
<dbReference type="Proteomes" id="UP000477980">
    <property type="component" value="Unassembled WGS sequence"/>
</dbReference>
<dbReference type="AlphaFoldDB" id="A0A6G1VMC8"/>